<reference evidence="3" key="1">
    <citation type="submission" date="2017-09" db="EMBL/GenBank/DDBJ databases">
        <authorList>
            <person name="Varghese N."/>
            <person name="Submissions S."/>
        </authorList>
    </citation>
    <scope>NUCLEOTIDE SEQUENCE [LARGE SCALE GENOMIC DNA]</scope>
    <source>
        <strain evidence="3">MSL47</strain>
    </source>
</reference>
<protein>
    <submittedName>
        <fullName evidence="2">Uncharacterized protein</fullName>
    </submittedName>
</protein>
<dbReference type="EMBL" id="OBDZ01000020">
    <property type="protein sequence ID" value="SNY36354.1"/>
    <property type="molecule type" value="Genomic_DNA"/>
</dbReference>
<keyword evidence="3" id="KW-1185">Reference proteome</keyword>
<organism evidence="2 3">
    <name type="scientific">Orenia metallireducens</name>
    <dbReference type="NCBI Taxonomy" id="1413210"/>
    <lineage>
        <taxon>Bacteria</taxon>
        <taxon>Bacillati</taxon>
        <taxon>Bacillota</taxon>
        <taxon>Clostridia</taxon>
        <taxon>Halanaerobiales</taxon>
        <taxon>Halobacteroidaceae</taxon>
        <taxon>Orenia</taxon>
    </lineage>
</organism>
<dbReference type="AlphaFoldDB" id="A0A285HL20"/>
<dbReference type="Proteomes" id="UP000219573">
    <property type="component" value="Unassembled WGS sequence"/>
</dbReference>
<feature type="transmembrane region" description="Helical" evidence="1">
    <location>
        <begin position="41"/>
        <end position="66"/>
    </location>
</feature>
<sequence>MKEYLKRVGYFALVYILTNLFFHNLSFFSNGEFGVSLTVDIWTLIGIIILVIHSIFHVGIIKLVSIKLDKFIYKSTKFIIYSAFIQSCFEGFDVLFFGPWKKLSAGEVYSIVTLYFTVLVLSLYYLWKYRVELAVGMFIINLIIYKANLAALNKEDFLDRLLSNYFELGNYIHFFKGVLLLIVLMIFLAITILLRKKGVYDYRSRQEQWQEKMKQGYYARYEQ</sequence>
<name>A0A285HL20_9FIRM</name>
<accession>A0A285HL20</accession>
<keyword evidence="1" id="KW-0472">Membrane</keyword>
<evidence type="ECO:0000313" key="2">
    <source>
        <dbReference type="EMBL" id="SNY36354.1"/>
    </source>
</evidence>
<feature type="transmembrane region" description="Helical" evidence="1">
    <location>
        <begin position="78"/>
        <end position="96"/>
    </location>
</feature>
<keyword evidence="1" id="KW-1133">Transmembrane helix</keyword>
<feature type="transmembrane region" description="Helical" evidence="1">
    <location>
        <begin position="108"/>
        <end position="126"/>
    </location>
</feature>
<evidence type="ECO:0000313" key="3">
    <source>
        <dbReference type="Proteomes" id="UP000219573"/>
    </source>
</evidence>
<proteinExistence type="predicted"/>
<evidence type="ECO:0000256" key="1">
    <source>
        <dbReference type="SAM" id="Phobius"/>
    </source>
</evidence>
<feature type="transmembrane region" description="Helical" evidence="1">
    <location>
        <begin position="171"/>
        <end position="194"/>
    </location>
</feature>
<gene>
    <name evidence="2" type="ORF">SAMN06265827_12080</name>
</gene>
<feature type="transmembrane region" description="Helical" evidence="1">
    <location>
        <begin position="133"/>
        <end position="151"/>
    </location>
</feature>
<keyword evidence="1" id="KW-0812">Transmembrane</keyword>
<feature type="transmembrane region" description="Helical" evidence="1">
    <location>
        <begin position="12"/>
        <end position="29"/>
    </location>
</feature>